<keyword evidence="5" id="KW-0812">Transmembrane</keyword>
<dbReference type="InterPro" id="IPR001245">
    <property type="entry name" value="Ser-Thr/Tyr_kinase_cat_dom"/>
</dbReference>
<feature type="compositionally biased region" description="Low complexity" evidence="15">
    <location>
        <begin position="517"/>
        <end position="530"/>
    </location>
</feature>
<dbReference type="PROSITE" id="PS50011">
    <property type="entry name" value="PROTEIN_KINASE_DOM"/>
    <property type="match status" value="2"/>
</dbReference>
<accession>A0A7N0V1L2</accession>
<dbReference type="InterPro" id="IPR000719">
    <property type="entry name" value="Prot_kinase_dom"/>
</dbReference>
<dbReference type="GO" id="GO:0004674">
    <property type="term" value="F:protein serine/threonine kinase activity"/>
    <property type="evidence" value="ECO:0007669"/>
    <property type="project" value="UniProtKB-KW"/>
</dbReference>
<dbReference type="Gene3D" id="3.30.200.20">
    <property type="entry name" value="Phosphorylase Kinase, domain 1"/>
    <property type="match status" value="2"/>
</dbReference>
<dbReference type="CDD" id="cd14066">
    <property type="entry name" value="STKc_IRAK"/>
    <property type="match status" value="1"/>
</dbReference>
<dbReference type="AlphaFoldDB" id="A0A7N0V1L2"/>
<dbReference type="OMA" id="MEPNILE"/>
<evidence type="ECO:0000256" key="12">
    <source>
        <dbReference type="ARBA" id="ARBA00023136"/>
    </source>
</evidence>
<dbReference type="FunFam" id="1.10.510.10:FF:000343">
    <property type="entry name" value="Cysteine-rich receptor-like protein kinase 28"/>
    <property type="match status" value="1"/>
</dbReference>
<name>A0A7N0V1L2_KALFE</name>
<keyword evidence="13" id="KW-0675">Receptor</keyword>
<dbReference type="Gene3D" id="1.10.510.10">
    <property type="entry name" value="Transferase(Phosphotransferase) domain 1"/>
    <property type="match status" value="2"/>
</dbReference>
<evidence type="ECO:0000256" key="3">
    <source>
        <dbReference type="ARBA" id="ARBA00022553"/>
    </source>
</evidence>
<organism evidence="17 18">
    <name type="scientific">Kalanchoe fedtschenkoi</name>
    <name type="common">Lavender scallops</name>
    <name type="synonym">South American air plant</name>
    <dbReference type="NCBI Taxonomy" id="63787"/>
    <lineage>
        <taxon>Eukaryota</taxon>
        <taxon>Viridiplantae</taxon>
        <taxon>Streptophyta</taxon>
        <taxon>Embryophyta</taxon>
        <taxon>Tracheophyta</taxon>
        <taxon>Spermatophyta</taxon>
        <taxon>Magnoliopsida</taxon>
        <taxon>eudicotyledons</taxon>
        <taxon>Gunneridae</taxon>
        <taxon>Pentapetalae</taxon>
        <taxon>Saxifragales</taxon>
        <taxon>Crassulaceae</taxon>
        <taxon>Kalanchoe</taxon>
    </lineage>
</organism>
<dbReference type="FunFam" id="1.10.510.10:FF:000129">
    <property type="entry name" value="cysteine-rich receptor-like protein kinase 10"/>
    <property type="match status" value="1"/>
</dbReference>
<dbReference type="InterPro" id="IPR011009">
    <property type="entry name" value="Kinase-like_dom_sf"/>
</dbReference>
<evidence type="ECO:0000256" key="2">
    <source>
        <dbReference type="ARBA" id="ARBA00022527"/>
    </source>
</evidence>
<comment type="subcellular location">
    <subcellularLocation>
        <location evidence="1">Membrane</location>
        <topology evidence="1">Single-pass membrane protein</topology>
    </subcellularLocation>
</comment>
<evidence type="ECO:0000256" key="7">
    <source>
        <dbReference type="ARBA" id="ARBA00022737"/>
    </source>
</evidence>
<keyword evidence="4" id="KW-0808">Transferase</keyword>
<dbReference type="EnsemblPlants" id="Kaladp0095s0373.1.v1.1">
    <property type="protein sequence ID" value="Kaladp0095s0373.1.v1.1"/>
    <property type="gene ID" value="Kaladp0095s0373.v1.1"/>
</dbReference>
<dbReference type="Proteomes" id="UP000594263">
    <property type="component" value="Unplaced"/>
</dbReference>
<feature type="domain" description="Protein kinase" evidence="16">
    <location>
        <begin position="163"/>
        <end position="493"/>
    </location>
</feature>
<evidence type="ECO:0000256" key="14">
    <source>
        <dbReference type="ARBA" id="ARBA00023180"/>
    </source>
</evidence>
<dbReference type="InterPro" id="IPR008271">
    <property type="entry name" value="Ser/Thr_kinase_AS"/>
</dbReference>
<evidence type="ECO:0000256" key="5">
    <source>
        <dbReference type="ARBA" id="ARBA00022692"/>
    </source>
</evidence>
<dbReference type="PROSITE" id="PS00108">
    <property type="entry name" value="PROTEIN_KINASE_ST"/>
    <property type="match status" value="1"/>
</dbReference>
<keyword evidence="8" id="KW-0547">Nucleotide-binding</keyword>
<dbReference type="GO" id="GO:0005524">
    <property type="term" value="F:ATP binding"/>
    <property type="evidence" value="ECO:0007669"/>
    <property type="project" value="UniProtKB-KW"/>
</dbReference>
<protein>
    <recommendedName>
        <fullName evidence="16">Protein kinase domain-containing protein</fullName>
    </recommendedName>
</protein>
<dbReference type="Gramene" id="Kaladp0095s0373.1.v1.1">
    <property type="protein sequence ID" value="Kaladp0095s0373.1.v1.1"/>
    <property type="gene ID" value="Kaladp0095s0373.v1.1"/>
</dbReference>
<keyword evidence="14" id="KW-0325">Glycoprotein</keyword>
<dbReference type="GO" id="GO:0006950">
    <property type="term" value="P:response to stress"/>
    <property type="evidence" value="ECO:0007669"/>
    <property type="project" value="UniProtKB-ARBA"/>
</dbReference>
<dbReference type="PANTHER" id="PTHR27002">
    <property type="entry name" value="RECEPTOR-LIKE SERINE/THREONINE-PROTEIN KINASE SD1-8"/>
    <property type="match status" value="1"/>
</dbReference>
<evidence type="ECO:0000313" key="17">
    <source>
        <dbReference type="EnsemblPlants" id="Kaladp0095s0373.1.v1.1"/>
    </source>
</evidence>
<evidence type="ECO:0000313" key="18">
    <source>
        <dbReference type="Proteomes" id="UP000594263"/>
    </source>
</evidence>
<dbReference type="FunFam" id="3.30.200.20:FF:000924">
    <property type="entry name" value="Uncharacterized protein"/>
    <property type="match status" value="2"/>
</dbReference>
<evidence type="ECO:0000256" key="9">
    <source>
        <dbReference type="ARBA" id="ARBA00022777"/>
    </source>
</evidence>
<evidence type="ECO:0000256" key="1">
    <source>
        <dbReference type="ARBA" id="ARBA00004167"/>
    </source>
</evidence>
<evidence type="ECO:0000256" key="13">
    <source>
        <dbReference type="ARBA" id="ARBA00023170"/>
    </source>
</evidence>
<dbReference type="SMART" id="SM00220">
    <property type="entry name" value="S_TKc"/>
    <property type="match status" value="1"/>
</dbReference>
<keyword evidence="7" id="KW-0677">Repeat</keyword>
<evidence type="ECO:0000259" key="16">
    <source>
        <dbReference type="PROSITE" id="PS50011"/>
    </source>
</evidence>
<keyword evidence="10" id="KW-0067">ATP-binding</keyword>
<dbReference type="SUPFAM" id="SSF56112">
    <property type="entry name" value="Protein kinase-like (PK-like)"/>
    <property type="match status" value="2"/>
</dbReference>
<evidence type="ECO:0000256" key="4">
    <source>
        <dbReference type="ARBA" id="ARBA00022679"/>
    </source>
</evidence>
<keyword evidence="3" id="KW-0597">Phosphoprotein</keyword>
<dbReference type="Pfam" id="PF07714">
    <property type="entry name" value="PK_Tyr_Ser-Thr"/>
    <property type="match status" value="2"/>
</dbReference>
<keyword evidence="12" id="KW-0472">Membrane</keyword>
<feature type="domain" description="Protein kinase" evidence="16">
    <location>
        <begin position="1"/>
        <end position="185"/>
    </location>
</feature>
<keyword evidence="11" id="KW-1133">Transmembrane helix</keyword>
<keyword evidence="2" id="KW-0723">Serine/threonine-protein kinase</keyword>
<evidence type="ECO:0000256" key="8">
    <source>
        <dbReference type="ARBA" id="ARBA00022741"/>
    </source>
</evidence>
<dbReference type="PANTHER" id="PTHR27002:SF181">
    <property type="entry name" value="RECEPTOR-LIKE SERINE_THREONINE-PROTEIN KINASE"/>
    <property type="match status" value="1"/>
</dbReference>
<dbReference type="GO" id="GO:0005886">
    <property type="term" value="C:plasma membrane"/>
    <property type="evidence" value="ECO:0007669"/>
    <property type="project" value="TreeGrafter"/>
</dbReference>
<reference evidence="17" key="1">
    <citation type="submission" date="2021-01" db="UniProtKB">
        <authorList>
            <consortium name="EnsemblPlants"/>
        </authorList>
    </citation>
    <scope>IDENTIFICATION</scope>
</reference>
<feature type="region of interest" description="Disordered" evidence="15">
    <location>
        <begin position="497"/>
        <end position="548"/>
    </location>
</feature>
<proteinExistence type="predicted"/>
<keyword evidence="6" id="KW-0732">Signal</keyword>
<evidence type="ECO:0000256" key="15">
    <source>
        <dbReference type="SAM" id="MobiDB-lite"/>
    </source>
</evidence>
<keyword evidence="18" id="KW-1185">Reference proteome</keyword>
<evidence type="ECO:0000256" key="6">
    <source>
        <dbReference type="ARBA" id="ARBA00022729"/>
    </source>
</evidence>
<evidence type="ECO:0000256" key="11">
    <source>
        <dbReference type="ARBA" id="ARBA00022989"/>
    </source>
</evidence>
<sequence>GKLADGQEIAVKRLAENSGQGDLEFKNEVQLVAKLQHRNLVRLLGFCLRGQERLLIYEFMPNASLDHFLFEMNPKIADFGIARLFMVDQTRGETSRIVGTYGYMAPEYAFHGQFLVKTDIYSFGVLVLELISGQKNNGSGVGENAEHLISFAWESWKAGKASEIMDPSIMGGSRDEIMRCIHIVLLCVQEISSYSLALPVPSKPAFFMHSAVEPEPPVFPQELSSRTASSSGGGKLDEGLEIAVKRLALESGQGDAEFKNEVLLLAKLQHRNLVRLLGFCLEGAERLLIYEFLPNGSLDRFLFDPFKRNYLEWGTRYRIIGGIARGLLYLHEDSRLRIIHRDLKASNILLDEELHPKIADFGMARLFSADQTEGDTSRIVGTYGYMAPEYAMHGQLSVKLDVFSFGVLMLELVSGQKNSSYKVGETVMDLISYAWESWRAGSVTEIIDPAIRGGSLDEIMRCVHIGLLCVQENATARPTMASVSLMLNSHSISLEVPSKPPSTLHAVEQSEAPHQPELSSETGASASSTGRPGTAVLNGLTITELHPR</sequence>
<evidence type="ECO:0000256" key="10">
    <source>
        <dbReference type="ARBA" id="ARBA00022840"/>
    </source>
</evidence>
<dbReference type="Pfam" id="PF00069">
    <property type="entry name" value="Pkinase"/>
    <property type="match status" value="1"/>
</dbReference>
<keyword evidence="9" id="KW-0418">Kinase</keyword>